<evidence type="ECO:0000313" key="3">
    <source>
        <dbReference type="Proteomes" id="UP001597083"/>
    </source>
</evidence>
<feature type="domain" description="Squalene cyclase C-terminal" evidence="1">
    <location>
        <begin position="4"/>
        <end position="75"/>
    </location>
</feature>
<dbReference type="SUPFAM" id="SSF48239">
    <property type="entry name" value="Terpenoid cyclases/Protein prenyltransferases"/>
    <property type="match status" value="1"/>
</dbReference>
<name>A0ABW3C829_9ACTN</name>
<dbReference type="Gene3D" id="1.50.10.20">
    <property type="match status" value="1"/>
</dbReference>
<evidence type="ECO:0000313" key="2">
    <source>
        <dbReference type="EMBL" id="MFD0850660.1"/>
    </source>
</evidence>
<evidence type="ECO:0000259" key="1">
    <source>
        <dbReference type="Pfam" id="PF13243"/>
    </source>
</evidence>
<dbReference type="InterPro" id="IPR032696">
    <property type="entry name" value="SQ_cyclase_C"/>
</dbReference>
<dbReference type="InterPro" id="IPR008930">
    <property type="entry name" value="Terpenoid_cyclase/PrenylTrfase"/>
</dbReference>
<protein>
    <submittedName>
        <fullName evidence="2">Prenyltransferase/squalene oxidase repeat-containing protein</fullName>
    </submittedName>
</protein>
<dbReference type="EMBL" id="JBHTIR010000024">
    <property type="protein sequence ID" value="MFD0850660.1"/>
    <property type="molecule type" value="Genomic_DNA"/>
</dbReference>
<keyword evidence="3" id="KW-1185">Reference proteome</keyword>
<feature type="non-terminal residue" evidence="2">
    <location>
        <position position="86"/>
    </location>
</feature>
<comment type="caution">
    <text evidence="2">The sequence shown here is derived from an EMBL/GenBank/DDBJ whole genome shotgun (WGS) entry which is preliminary data.</text>
</comment>
<dbReference type="Pfam" id="PF13243">
    <property type="entry name" value="SQHop_cyclase_C"/>
    <property type="match status" value="1"/>
</dbReference>
<sequence>MSAWLADRQQADGSWADRWHASPFYATTAATLALHSFGTPRGRHAAHVDRAVRWVLATQHGDGSWGRWGGTAEETAYALHILLLTG</sequence>
<reference evidence="3" key="1">
    <citation type="journal article" date="2019" name="Int. J. Syst. Evol. Microbiol.">
        <title>The Global Catalogue of Microorganisms (GCM) 10K type strain sequencing project: providing services to taxonomists for standard genome sequencing and annotation.</title>
        <authorList>
            <consortium name="The Broad Institute Genomics Platform"/>
            <consortium name="The Broad Institute Genome Sequencing Center for Infectious Disease"/>
            <person name="Wu L."/>
            <person name="Ma J."/>
        </authorList>
    </citation>
    <scope>NUCLEOTIDE SEQUENCE [LARGE SCALE GENOMIC DNA]</scope>
    <source>
        <strain evidence="3">JCM 31696</strain>
    </source>
</reference>
<organism evidence="2 3">
    <name type="scientific">Actinomadura adrarensis</name>
    <dbReference type="NCBI Taxonomy" id="1819600"/>
    <lineage>
        <taxon>Bacteria</taxon>
        <taxon>Bacillati</taxon>
        <taxon>Actinomycetota</taxon>
        <taxon>Actinomycetes</taxon>
        <taxon>Streptosporangiales</taxon>
        <taxon>Thermomonosporaceae</taxon>
        <taxon>Actinomadura</taxon>
    </lineage>
</organism>
<gene>
    <name evidence="2" type="ORF">ACFQ07_00200</name>
</gene>
<proteinExistence type="predicted"/>
<accession>A0ABW3C829</accession>
<dbReference type="Proteomes" id="UP001597083">
    <property type="component" value="Unassembled WGS sequence"/>
</dbReference>